<dbReference type="Gene3D" id="1.20.120.1600">
    <property type="match status" value="1"/>
</dbReference>
<dbReference type="NCBIfam" id="TIGR01549">
    <property type="entry name" value="HAD-SF-IA-v1"/>
    <property type="match status" value="1"/>
</dbReference>
<name>A0ABY4G398_9BACT</name>
<dbReference type="EMBL" id="CP095061">
    <property type="protein sequence ID" value="UOQ65327.1"/>
    <property type="molecule type" value="Genomic_DNA"/>
</dbReference>
<dbReference type="PRINTS" id="PR00413">
    <property type="entry name" value="HADHALOGNASE"/>
</dbReference>
<evidence type="ECO:0000313" key="2">
    <source>
        <dbReference type="Proteomes" id="UP000830401"/>
    </source>
</evidence>
<keyword evidence="1" id="KW-0378">Hydrolase</keyword>
<organism evidence="1 2">
    <name type="scientific">Hymenobacter volaticus</name>
    <dbReference type="NCBI Taxonomy" id="2932254"/>
    <lineage>
        <taxon>Bacteria</taxon>
        <taxon>Pseudomonadati</taxon>
        <taxon>Bacteroidota</taxon>
        <taxon>Cytophagia</taxon>
        <taxon>Cytophagales</taxon>
        <taxon>Hymenobacteraceae</taxon>
        <taxon>Hymenobacter</taxon>
    </lineage>
</organism>
<dbReference type="NCBIfam" id="TIGR01509">
    <property type="entry name" value="HAD-SF-IA-v3"/>
    <property type="match status" value="1"/>
</dbReference>
<dbReference type="Pfam" id="PF00702">
    <property type="entry name" value="Hydrolase"/>
    <property type="match status" value="1"/>
</dbReference>
<dbReference type="RefSeq" id="WP_245119333.1">
    <property type="nucleotide sequence ID" value="NZ_CP095061.1"/>
</dbReference>
<keyword evidence="2" id="KW-1185">Reference proteome</keyword>
<dbReference type="GO" id="GO:0016787">
    <property type="term" value="F:hydrolase activity"/>
    <property type="evidence" value="ECO:0007669"/>
    <property type="project" value="UniProtKB-KW"/>
</dbReference>
<dbReference type="InterPro" id="IPR036412">
    <property type="entry name" value="HAD-like_sf"/>
</dbReference>
<dbReference type="InterPro" id="IPR006439">
    <property type="entry name" value="HAD-SF_hydro_IA"/>
</dbReference>
<dbReference type="InterPro" id="IPR052550">
    <property type="entry name" value="Pyrimidine_5'-ntase_YjjG"/>
</dbReference>
<accession>A0ABY4G398</accession>
<reference evidence="1" key="1">
    <citation type="submission" date="2022-04" db="EMBL/GenBank/DDBJ databases">
        <title>Hymenobacter sp. isolated from the air.</title>
        <authorList>
            <person name="Won M."/>
            <person name="Lee C.-M."/>
            <person name="Woen H.-Y."/>
            <person name="Kwon S.-W."/>
        </authorList>
    </citation>
    <scope>NUCLEOTIDE SEQUENCE</scope>
    <source>
        <strain evidence="1">5420S-77</strain>
    </source>
</reference>
<dbReference type="SFLD" id="SFLDG01129">
    <property type="entry name" value="C1.5:_HAD__Beta-PGM__Phosphata"/>
    <property type="match status" value="1"/>
</dbReference>
<dbReference type="SUPFAM" id="SSF56784">
    <property type="entry name" value="HAD-like"/>
    <property type="match status" value="1"/>
</dbReference>
<sequence>MPPQPESSLHFVRPTVVLLDLDDTLFDHANTARATLTVSTAGIPEFQGVDLEALYQQYSEILEEMHPQVLAGRYSYEEARRLRFQRLLAPYGLGTTDAEAEQFAHRHYGYYQRLRRAVPGALPLLKALKPHHRIGIVTNNRTSEQKEKLVQLGMAHLVDALITSEDVGVTKPNPRIYQVALECLHCSPAEAVMVGDNWLADVVGALEAGIRPVWLNRFGGTRALTHVDEITSLEPLAEVLLKITGPVSLPAGENAASPTKNNFQ</sequence>
<dbReference type="PANTHER" id="PTHR47478:SF1">
    <property type="entry name" value="PYRIMIDINE 5'-NUCLEOTIDASE YJJG"/>
    <property type="match status" value="1"/>
</dbReference>
<proteinExistence type="predicted"/>
<dbReference type="SFLD" id="SFLDS00003">
    <property type="entry name" value="Haloacid_Dehalogenase"/>
    <property type="match status" value="1"/>
</dbReference>
<protein>
    <submittedName>
        <fullName evidence="1">HAD family hydrolase</fullName>
    </submittedName>
</protein>
<dbReference type="InterPro" id="IPR023214">
    <property type="entry name" value="HAD_sf"/>
</dbReference>
<dbReference type="PANTHER" id="PTHR47478">
    <property type="match status" value="1"/>
</dbReference>
<evidence type="ECO:0000313" key="1">
    <source>
        <dbReference type="EMBL" id="UOQ65327.1"/>
    </source>
</evidence>
<gene>
    <name evidence="1" type="ORF">MUN86_17480</name>
</gene>
<dbReference type="Gene3D" id="3.40.50.1000">
    <property type="entry name" value="HAD superfamily/HAD-like"/>
    <property type="match status" value="1"/>
</dbReference>
<dbReference type="Proteomes" id="UP000830401">
    <property type="component" value="Chromosome"/>
</dbReference>